<accession>A0A1W6LGL3</accession>
<keyword evidence="6 10" id="KW-0964">Secreted</keyword>
<dbReference type="STRING" id="946333.A4W93_27435"/>
<feature type="chain" id="PRO_5041746082" description="Pectate lyase" evidence="10">
    <location>
        <begin position="22"/>
        <end position="233"/>
    </location>
</feature>
<dbReference type="EMBL" id="CP015118">
    <property type="protein sequence ID" value="ARN23337.1"/>
    <property type="molecule type" value="Genomic_DNA"/>
</dbReference>
<evidence type="ECO:0000313" key="11">
    <source>
        <dbReference type="EMBL" id="ARN23337.1"/>
    </source>
</evidence>
<comment type="function">
    <text evidence="10">Catalyzes the depolymerization of both polygalacturonate and pectins of methyl esterification degree from 22 to 89%, with an endo mode of action. In contrast to the majority of pectate lyases, displays high activity on highly methylated pectins.</text>
</comment>
<dbReference type="KEGG" id="rgu:A4W93_27435"/>
<comment type="catalytic activity">
    <reaction evidence="1 10">
        <text>Eliminative cleavage of (1-&gt;4)-alpha-D-galacturonan to give oligosaccharides with 4-deoxy-alpha-D-galact-4-enuronosyl groups at their non-reducing ends.</text>
        <dbReference type="EC" id="4.2.2.2"/>
    </reaction>
</comment>
<dbReference type="Gene3D" id="2.160.20.10">
    <property type="entry name" value="Single-stranded right-handed beta-helix, Pectin lyase-like"/>
    <property type="match status" value="1"/>
</dbReference>
<evidence type="ECO:0000256" key="6">
    <source>
        <dbReference type="ARBA" id="ARBA00022525"/>
    </source>
</evidence>
<dbReference type="InterPro" id="IPR004898">
    <property type="entry name" value="Pectate_lyase_PlyH/PlyE-like"/>
</dbReference>
<dbReference type="Proteomes" id="UP000193427">
    <property type="component" value="Chromosome"/>
</dbReference>
<evidence type="ECO:0000256" key="10">
    <source>
        <dbReference type="RuleBase" id="RU367009"/>
    </source>
</evidence>
<name>A0A1W6LGL3_9BURK</name>
<dbReference type="SUPFAM" id="SSF51126">
    <property type="entry name" value="Pectin lyase-like"/>
    <property type="match status" value="1"/>
</dbReference>
<evidence type="ECO:0000256" key="1">
    <source>
        <dbReference type="ARBA" id="ARBA00000695"/>
    </source>
</evidence>
<gene>
    <name evidence="11" type="ORF">A4W93_27435</name>
</gene>
<proteinExistence type="inferred from homology"/>
<reference evidence="11 12" key="1">
    <citation type="submission" date="2016-04" db="EMBL/GenBank/DDBJ databases">
        <title>Complete genome sequence of natural rubber-degrading, novel Gram-negative bacterium, Rhizobacter gummiphilus strain NS21.</title>
        <authorList>
            <person name="Tabata M."/>
            <person name="Kasai D."/>
            <person name="Fukuda M."/>
        </authorList>
    </citation>
    <scope>NUCLEOTIDE SEQUENCE [LARGE SCALE GENOMIC DNA]</scope>
    <source>
        <strain evidence="11 12">NS21</strain>
    </source>
</reference>
<evidence type="ECO:0000256" key="7">
    <source>
        <dbReference type="ARBA" id="ARBA00022729"/>
    </source>
</evidence>
<evidence type="ECO:0000256" key="8">
    <source>
        <dbReference type="ARBA" id="ARBA00022837"/>
    </source>
</evidence>
<dbReference type="InterPro" id="IPR011050">
    <property type="entry name" value="Pectin_lyase_fold/virulence"/>
</dbReference>
<dbReference type="AlphaFoldDB" id="A0A1W6LGL3"/>
<keyword evidence="8 10" id="KW-0106">Calcium</keyword>
<dbReference type="EC" id="4.2.2.2" evidence="5 10"/>
<keyword evidence="9 10" id="KW-0456">Lyase</keyword>
<sequence length="233" mass="24088">MKTLRALAALALSCAALGASATTTVTGTFDGGGKSYGTSCAGSSESQQPVFLLKDGATLRNVVITKNAADGVHCEGNCNIENVVWQDVCEDAATMKGGSGKIMRVRGGSAANASDKVFQHNGKGSTISIDGFQTKGSIGKLYRSCGNCESNGGPRRLNLANTKIEKASEVAGVNANFGDVATIRTLQIKGYKAGSPKVCVEYKGVQKGSESTKVGEKWGTTACNVRTSDVKAY</sequence>
<keyword evidence="7 10" id="KW-0732">Signal</keyword>
<evidence type="ECO:0000256" key="3">
    <source>
        <dbReference type="ARBA" id="ARBA00004613"/>
    </source>
</evidence>
<dbReference type="RefSeq" id="WP_085753655.1">
    <property type="nucleotide sequence ID" value="NZ_BSPR01000017.1"/>
</dbReference>
<evidence type="ECO:0000256" key="5">
    <source>
        <dbReference type="ARBA" id="ARBA00012272"/>
    </source>
</evidence>
<dbReference type="PANTHER" id="PTHR33407">
    <property type="entry name" value="PECTATE LYASE F-RELATED"/>
    <property type="match status" value="1"/>
</dbReference>
<keyword evidence="12" id="KW-1185">Reference proteome</keyword>
<evidence type="ECO:0000256" key="2">
    <source>
        <dbReference type="ARBA" id="ARBA00001913"/>
    </source>
</evidence>
<protein>
    <recommendedName>
        <fullName evidence="5 10">Pectate lyase</fullName>
        <ecNumber evidence="5 10">4.2.2.2</ecNumber>
    </recommendedName>
</protein>
<comment type="subcellular location">
    <subcellularLocation>
        <location evidence="3 10">Secreted</location>
    </subcellularLocation>
</comment>
<comment type="similarity">
    <text evidence="4 10">Belongs to the polysaccharide lyase 3 family.</text>
</comment>
<evidence type="ECO:0000313" key="12">
    <source>
        <dbReference type="Proteomes" id="UP000193427"/>
    </source>
</evidence>
<dbReference type="InterPro" id="IPR012334">
    <property type="entry name" value="Pectin_lyas_fold"/>
</dbReference>
<dbReference type="PANTHER" id="PTHR33407:SF9">
    <property type="entry name" value="PECTATE LYASE F-RELATED"/>
    <property type="match status" value="1"/>
</dbReference>
<dbReference type="Pfam" id="PF03211">
    <property type="entry name" value="Pectate_lyase"/>
    <property type="match status" value="1"/>
</dbReference>
<evidence type="ECO:0000256" key="9">
    <source>
        <dbReference type="ARBA" id="ARBA00023239"/>
    </source>
</evidence>
<dbReference type="GO" id="GO:0045490">
    <property type="term" value="P:pectin catabolic process"/>
    <property type="evidence" value="ECO:0007669"/>
    <property type="project" value="TreeGrafter"/>
</dbReference>
<organism evidence="11 12">
    <name type="scientific">Piscinibacter gummiphilus</name>
    <dbReference type="NCBI Taxonomy" id="946333"/>
    <lineage>
        <taxon>Bacteria</taxon>
        <taxon>Pseudomonadati</taxon>
        <taxon>Pseudomonadota</taxon>
        <taxon>Betaproteobacteria</taxon>
        <taxon>Burkholderiales</taxon>
        <taxon>Sphaerotilaceae</taxon>
        <taxon>Piscinibacter</taxon>
    </lineage>
</organism>
<dbReference type="OrthoDB" id="4298856at2"/>
<comment type="cofactor">
    <cofactor evidence="2 10">
        <name>Ca(2+)</name>
        <dbReference type="ChEBI" id="CHEBI:29108"/>
    </cofactor>
</comment>
<feature type="signal peptide" evidence="10">
    <location>
        <begin position="1"/>
        <end position="21"/>
    </location>
</feature>
<dbReference type="GO" id="GO:0005576">
    <property type="term" value="C:extracellular region"/>
    <property type="evidence" value="ECO:0007669"/>
    <property type="project" value="UniProtKB-SubCell"/>
</dbReference>
<dbReference type="GO" id="GO:0030570">
    <property type="term" value="F:pectate lyase activity"/>
    <property type="evidence" value="ECO:0007669"/>
    <property type="project" value="UniProtKB-UniRule"/>
</dbReference>
<evidence type="ECO:0000256" key="4">
    <source>
        <dbReference type="ARBA" id="ARBA00006463"/>
    </source>
</evidence>